<dbReference type="AlphaFoldDB" id="A0A518GYF7"/>
<reference evidence="1 2" key="1">
    <citation type="submission" date="2019-02" db="EMBL/GenBank/DDBJ databases">
        <title>Deep-cultivation of Planctomycetes and their phenomic and genomic characterization uncovers novel biology.</title>
        <authorList>
            <person name="Wiegand S."/>
            <person name="Jogler M."/>
            <person name="Boedeker C."/>
            <person name="Pinto D."/>
            <person name="Vollmers J."/>
            <person name="Rivas-Marin E."/>
            <person name="Kohn T."/>
            <person name="Peeters S.H."/>
            <person name="Heuer A."/>
            <person name="Rast P."/>
            <person name="Oberbeckmann S."/>
            <person name="Bunk B."/>
            <person name="Jeske O."/>
            <person name="Meyerdierks A."/>
            <person name="Storesund J.E."/>
            <person name="Kallscheuer N."/>
            <person name="Luecker S."/>
            <person name="Lage O.M."/>
            <person name="Pohl T."/>
            <person name="Merkel B.J."/>
            <person name="Hornburger P."/>
            <person name="Mueller R.-W."/>
            <person name="Bruemmer F."/>
            <person name="Labrenz M."/>
            <person name="Spormann A.M."/>
            <person name="Op den Camp H."/>
            <person name="Overmann J."/>
            <person name="Amann R."/>
            <person name="Jetten M.S.M."/>
            <person name="Mascher T."/>
            <person name="Medema M.H."/>
            <person name="Devos D.P."/>
            <person name="Kaster A.-K."/>
            <person name="Ovreas L."/>
            <person name="Rohde M."/>
            <person name="Galperin M.Y."/>
            <person name="Jogler C."/>
        </authorList>
    </citation>
    <scope>NUCLEOTIDE SEQUENCE [LARGE SCALE GENOMIC DNA]</scope>
    <source>
        <strain evidence="1 2">ElP</strain>
    </source>
</reference>
<dbReference type="Pfam" id="PF13267">
    <property type="entry name" value="DUF4058"/>
    <property type="match status" value="1"/>
</dbReference>
<keyword evidence="2" id="KW-1185">Reference proteome</keyword>
<dbReference type="InterPro" id="IPR025132">
    <property type="entry name" value="DUF4058"/>
</dbReference>
<accession>A0A518GYF7</accession>
<dbReference type="RefSeq" id="WP_145267937.1">
    <property type="nucleotide sequence ID" value="NZ_CP036426.1"/>
</dbReference>
<protein>
    <recommendedName>
        <fullName evidence="3">DUF4058 domain-containing protein</fullName>
    </recommendedName>
</protein>
<sequence>MRPDFPGMDPWLEHPALWPDVHNSLIAAIRDAISEQLPDRYFVALEERMVISVPWEATKVFRPDLIVASDRPAEPGPIGEAPKAGGEVLVLDIEFPADPITETYLEIREVEGASLITSIEVLSPSNKVHGDTRKEYLAKRHKLLLTWTNLVEIDLLRVGEPMPMPTREDVRSAAYRILLRRAWAHPSGRLYAFGVRVPIPDVSIPLLREDAEPIVRLNDLLHALQDRARYSKRVNYDRLPSPPLGEADAAWAREVIARAV</sequence>
<proteinExistence type="predicted"/>
<dbReference type="KEGG" id="tpla:ElP_14560"/>
<evidence type="ECO:0000313" key="2">
    <source>
        <dbReference type="Proteomes" id="UP000317835"/>
    </source>
</evidence>
<name>A0A518GYF7_9BACT</name>
<organism evidence="1 2">
    <name type="scientific">Tautonia plasticadhaerens</name>
    <dbReference type="NCBI Taxonomy" id="2527974"/>
    <lineage>
        <taxon>Bacteria</taxon>
        <taxon>Pseudomonadati</taxon>
        <taxon>Planctomycetota</taxon>
        <taxon>Planctomycetia</taxon>
        <taxon>Isosphaerales</taxon>
        <taxon>Isosphaeraceae</taxon>
        <taxon>Tautonia</taxon>
    </lineage>
</organism>
<evidence type="ECO:0000313" key="1">
    <source>
        <dbReference type="EMBL" id="QDV33582.1"/>
    </source>
</evidence>
<gene>
    <name evidence="1" type="ORF">ElP_14560</name>
</gene>
<evidence type="ECO:0008006" key="3">
    <source>
        <dbReference type="Google" id="ProtNLM"/>
    </source>
</evidence>
<dbReference type="EMBL" id="CP036426">
    <property type="protein sequence ID" value="QDV33582.1"/>
    <property type="molecule type" value="Genomic_DNA"/>
</dbReference>
<dbReference type="Proteomes" id="UP000317835">
    <property type="component" value="Chromosome"/>
</dbReference>
<dbReference type="OrthoDB" id="272536at2"/>